<name>A0ABV9GT42_9BURK</name>
<evidence type="ECO:0000259" key="8">
    <source>
        <dbReference type="Pfam" id="PF00590"/>
    </source>
</evidence>
<sequence length="273" mass="28867">MDFVEDARWFTPSAEHSGPGHVTLIGAGPGAADLLTLRAAKALGQAQMVLYDNLVSKDVLALVRPGAELIYVGKVSSHHTLSQESIIDLMVRLAQSGRSLVRLKGGDGYIFGRGGEEAQALAQAGLTFEVIPGITAAQGAGACAGIPLTHRDYAATLVFATGHLRGKDEVALDWQTLSRPRQTVVIYMGIGTLPIICRELLAHGLAGDTPAALVERASLPDQRCVTGTLARLPQLAQDERIKAPALIIIGHVVRLHEQLYPAQTSAPALQAVL</sequence>
<gene>
    <name evidence="9" type="primary">cobA</name>
    <name evidence="9" type="ORF">ACFO3A_04000</name>
</gene>
<dbReference type="PANTHER" id="PTHR45790:SF3">
    <property type="entry name" value="S-ADENOSYL-L-METHIONINE-DEPENDENT UROPORPHYRINOGEN III METHYLTRANSFERASE, CHLOROPLASTIC"/>
    <property type="match status" value="1"/>
</dbReference>
<evidence type="ECO:0000256" key="7">
    <source>
        <dbReference type="ARBA" id="ARBA00025705"/>
    </source>
</evidence>
<dbReference type="InterPro" id="IPR014776">
    <property type="entry name" value="4pyrrole_Mease_sub2"/>
</dbReference>
<organism evidence="9 10">
    <name type="scientific">Comamonas nitrativorans</name>
    <dbReference type="NCBI Taxonomy" id="108437"/>
    <lineage>
        <taxon>Bacteria</taxon>
        <taxon>Pseudomonadati</taxon>
        <taxon>Pseudomonadota</taxon>
        <taxon>Betaproteobacteria</taxon>
        <taxon>Burkholderiales</taxon>
        <taxon>Comamonadaceae</taxon>
        <taxon>Comamonas</taxon>
    </lineage>
</organism>
<dbReference type="EC" id="2.1.1.107" evidence="2"/>
<keyword evidence="10" id="KW-1185">Reference proteome</keyword>
<keyword evidence="3 9" id="KW-0489">Methyltransferase</keyword>
<keyword evidence="4 9" id="KW-0808">Transferase</keyword>
<evidence type="ECO:0000313" key="9">
    <source>
        <dbReference type="EMBL" id="MFC4621371.1"/>
    </source>
</evidence>
<feature type="domain" description="Tetrapyrrole methylase" evidence="8">
    <location>
        <begin position="22"/>
        <end position="232"/>
    </location>
</feature>
<dbReference type="InterPro" id="IPR050161">
    <property type="entry name" value="Siro_Cobalamin_biosynth"/>
</dbReference>
<dbReference type="PROSITE" id="PS00839">
    <property type="entry name" value="SUMT_1"/>
    <property type="match status" value="1"/>
</dbReference>
<dbReference type="InterPro" id="IPR006366">
    <property type="entry name" value="CobA/CysG_C"/>
</dbReference>
<comment type="caution">
    <text evidence="9">The sequence shown here is derived from an EMBL/GenBank/DDBJ whole genome shotgun (WGS) entry which is preliminary data.</text>
</comment>
<protein>
    <recommendedName>
        <fullName evidence="2">uroporphyrinogen-III C-methyltransferase</fullName>
        <ecNumber evidence="2">2.1.1.107</ecNumber>
    </recommendedName>
</protein>
<dbReference type="InterPro" id="IPR003043">
    <property type="entry name" value="Uropor_MeTrfase_CS"/>
</dbReference>
<evidence type="ECO:0000256" key="4">
    <source>
        <dbReference type="ARBA" id="ARBA00022679"/>
    </source>
</evidence>
<evidence type="ECO:0000256" key="3">
    <source>
        <dbReference type="ARBA" id="ARBA00022603"/>
    </source>
</evidence>
<keyword evidence="5" id="KW-0949">S-adenosyl-L-methionine</keyword>
<reference evidence="10" key="1">
    <citation type="journal article" date="2019" name="Int. J. Syst. Evol. Microbiol.">
        <title>The Global Catalogue of Microorganisms (GCM) 10K type strain sequencing project: providing services to taxonomists for standard genome sequencing and annotation.</title>
        <authorList>
            <consortium name="The Broad Institute Genomics Platform"/>
            <consortium name="The Broad Institute Genome Sequencing Center for Infectious Disease"/>
            <person name="Wu L."/>
            <person name="Ma J."/>
        </authorList>
    </citation>
    <scope>NUCLEOTIDE SEQUENCE [LARGE SCALE GENOMIC DNA]</scope>
    <source>
        <strain evidence="10">JCM 11650</strain>
    </source>
</reference>
<dbReference type="CDD" id="cd11642">
    <property type="entry name" value="SUMT"/>
    <property type="match status" value="1"/>
</dbReference>
<comment type="pathway">
    <text evidence="7">Porphyrin-containing compound metabolism; siroheme biosynthesis; precorrin-2 from uroporphyrinogen III: step 1/1.</text>
</comment>
<dbReference type="Proteomes" id="UP001595967">
    <property type="component" value="Unassembled WGS sequence"/>
</dbReference>
<keyword evidence="6" id="KW-0627">Porphyrin biosynthesis</keyword>
<comment type="similarity">
    <text evidence="1">Belongs to the precorrin methyltransferase family.</text>
</comment>
<evidence type="ECO:0000256" key="2">
    <source>
        <dbReference type="ARBA" id="ARBA00012162"/>
    </source>
</evidence>
<dbReference type="InterPro" id="IPR035996">
    <property type="entry name" value="4pyrrol_Methylase_sf"/>
</dbReference>
<dbReference type="PANTHER" id="PTHR45790">
    <property type="entry name" value="SIROHEME SYNTHASE-RELATED"/>
    <property type="match status" value="1"/>
</dbReference>
<dbReference type="SUPFAM" id="SSF53790">
    <property type="entry name" value="Tetrapyrrole methylase"/>
    <property type="match status" value="1"/>
</dbReference>
<dbReference type="Gene3D" id="3.30.950.10">
    <property type="entry name" value="Methyltransferase, Cobalt-precorrin-4 Transmethylase, Domain 2"/>
    <property type="match status" value="1"/>
</dbReference>
<dbReference type="EMBL" id="JBHSEW010000002">
    <property type="protein sequence ID" value="MFC4621371.1"/>
    <property type="molecule type" value="Genomic_DNA"/>
</dbReference>
<dbReference type="InterPro" id="IPR000878">
    <property type="entry name" value="4pyrrol_Mease"/>
</dbReference>
<dbReference type="InterPro" id="IPR014777">
    <property type="entry name" value="4pyrrole_Mease_sub1"/>
</dbReference>
<evidence type="ECO:0000313" key="10">
    <source>
        <dbReference type="Proteomes" id="UP001595967"/>
    </source>
</evidence>
<dbReference type="GO" id="GO:0032259">
    <property type="term" value="P:methylation"/>
    <property type="evidence" value="ECO:0007669"/>
    <property type="project" value="UniProtKB-KW"/>
</dbReference>
<dbReference type="GO" id="GO:0004851">
    <property type="term" value="F:uroporphyrin-III C-methyltransferase activity"/>
    <property type="evidence" value="ECO:0007669"/>
    <property type="project" value="UniProtKB-EC"/>
</dbReference>
<proteinExistence type="inferred from homology"/>
<dbReference type="RefSeq" id="WP_377724181.1">
    <property type="nucleotide sequence ID" value="NZ_JBHSEW010000002.1"/>
</dbReference>
<dbReference type="Gene3D" id="3.40.1010.10">
    <property type="entry name" value="Cobalt-precorrin-4 Transmethylase, Domain 1"/>
    <property type="match status" value="1"/>
</dbReference>
<dbReference type="Pfam" id="PF00590">
    <property type="entry name" value="TP_methylase"/>
    <property type="match status" value="1"/>
</dbReference>
<dbReference type="NCBIfam" id="TIGR01469">
    <property type="entry name" value="cobA_cysG_Cterm"/>
    <property type="match status" value="1"/>
</dbReference>
<accession>A0ABV9GT42</accession>
<dbReference type="NCBIfam" id="NF004790">
    <property type="entry name" value="PRK06136.1"/>
    <property type="match status" value="1"/>
</dbReference>
<evidence type="ECO:0000256" key="6">
    <source>
        <dbReference type="ARBA" id="ARBA00023244"/>
    </source>
</evidence>
<evidence type="ECO:0000256" key="5">
    <source>
        <dbReference type="ARBA" id="ARBA00022691"/>
    </source>
</evidence>
<evidence type="ECO:0000256" key="1">
    <source>
        <dbReference type="ARBA" id="ARBA00005879"/>
    </source>
</evidence>